<dbReference type="PANTHER" id="PTHR23519:SF1">
    <property type="entry name" value="AUTOPHAGY-RELATED PROTEIN 22"/>
    <property type="match status" value="1"/>
</dbReference>
<feature type="transmembrane region" description="Helical" evidence="7">
    <location>
        <begin position="278"/>
        <end position="299"/>
    </location>
</feature>
<feature type="transmembrane region" description="Helical" evidence="7">
    <location>
        <begin position="245"/>
        <end position="266"/>
    </location>
</feature>
<comment type="subcellular location">
    <subcellularLocation>
        <location evidence="1">Cell membrane</location>
        <topology evidence="1">Multi-pass membrane protein</topology>
    </subcellularLocation>
</comment>
<sequence length="431" mass="47264">MTDKSRKPLALFLSLPVLAWALYDFSNTIFSANIVTLFFPQYITEIIGTDARLEQISSTIIAYANAFSAILLIIFSPLFGVLMDRTGKKVKYIIIFTILTVILSIGMGIFGGVNSSTIFGIPNGLFITILFFVFAKFTYGSGNIFYDGMLSSLGNKKEVPLISGFGVALGYLGTLFGIFSVLLIVGEAPIHNAFWLSGLLFLLFSLPIFIINKDPVKKKTRKTSFLSGYKEVYQSFLEAKNHPSIFYFMIAYFFINDALATAIAMMQPYATTVVGFEASQFLIVFMVATLFSIIGAFVFGFINQKYGSKPTFSLIGLVLAIAITIAALPLPMWTFWLAASLFGVAMGSVWVVSRTIIIELAPEGHEGQFFGLFAFSAKMSAIVGPFIYGSITLVLADFGTIASRIAITSLLVMVVIGLYFHSRVKISTEQT</sequence>
<feature type="domain" description="Major facilitator superfamily (MFS) profile" evidence="8">
    <location>
        <begin position="245"/>
        <end position="431"/>
    </location>
</feature>
<dbReference type="Proteomes" id="UP000589351">
    <property type="component" value="Unassembled WGS sequence"/>
</dbReference>
<keyword evidence="2" id="KW-0813">Transport</keyword>
<feature type="transmembrane region" description="Helical" evidence="7">
    <location>
        <begin position="119"/>
        <end position="139"/>
    </location>
</feature>
<feature type="transmembrane region" description="Helical" evidence="7">
    <location>
        <begin position="311"/>
        <end position="330"/>
    </location>
</feature>
<keyword evidence="6 7" id="KW-0472">Membrane</keyword>
<keyword evidence="5" id="KW-0445">Lipid transport</keyword>
<evidence type="ECO:0000256" key="4">
    <source>
        <dbReference type="ARBA" id="ARBA00022989"/>
    </source>
</evidence>
<protein>
    <submittedName>
        <fullName evidence="9">Vacuole effluxer Atg22 like protein</fullName>
    </submittedName>
</protein>
<keyword evidence="10" id="KW-1185">Reference proteome</keyword>
<evidence type="ECO:0000256" key="7">
    <source>
        <dbReference type="SAM" id="Phobius"/>
    </source>
</evidence>
<dbReference type="GO" id="GO:0005886">
    <property type="term" value="C:plasma membrane"/>
    <property type="evidence" value="ECO:0007669"/>
    <property type="project" value="UniProtKB-SubCell"/>
</dbReference>
<organism evidence="9 10">
    <name type="scientific">Jeotgalicoccus meleagridis</name>
    <dbReference type="NCBI Taxonomy" id="2759181"/>
    <lineage>
        <taxon>Bacteria</taxon>
        <taxon>Bacillati</taxon>
        <taxon>Bacillota</taxon>
        <taxon>Bacilli</taxon>
        <taxon>Bacillales</taxon>
        <taxon>Staphylococcaceae</taxon>
        <taxon>Jeotgalicoccus</taxon>
    </lineage>
</organism>
<keyword evidence="3 7" id="KW-0812">Transmembrane</keyword>
<dbReference type="InterPro" id="IPR024671">
    <property type="entry name" value="Atg22-like"/>
</dbReference>
<keyword evidence="4 7" id="KW-1133">Transmembrane helix</keyword>
<evidence type="ECO:0000256" key="1">
    <source>
        <dbReference type="ARBA" id="ARBA00004651"/>
    </source>
</evidence>
<dbReference type="InterPro" id="IPR036259">
    <property type="entry name" value="MFS_trans_sf"/>
</dbReference>
<dbReference type="InterPro" id="IPR020846">
    <property type="entry name" value="MFS_dom"/>
</dbReference>
<feature type="transmembrane region" description="Helical" evidence="7">
    <location>
        <begin position="92"/>
        <end position="113"/>
    </location>
</feature>
<dbReference type="Gene3D" id="1.20.1250.20">
    <property type="entry name" value="MFS general substrate transporter like domains"/>
    <property type="match status" value="1"/>
</dbReference>
<feature type="transmembrane region" description="Helical" evidence="7">
    <location>
        <begin position="159"/>
        <end position="186"/>
    </location>
</feature>
<reference evidence="9 10" key="1">
    <citation type="submission" date="2020-07" db="EMBL/GenBank/DDBJ databases">
        <authorList>
            <person name="Criscuolo A."/>
        </authorList>
    </citation>
    <scope>NUCLEOTIDE SEQUENCE [LARGE SCALE GENOMIC DNA]</scope>
    <source>
        <strain evidence="9">CIP111649</strain>
    </source>
</reference>
<proteinExistence type="predicted"/>
<dbReference type="GO" id="GO:0006869">
    <property type="term" value="P:lipid transport"/>
    <property type="evidence" value="ECO:0007669"/>
    <property type="project" value="UniProtKB-KW"/>
</dbReference>
<feature type="transmembrane region" description="Helical" evidence="7">
    <location>
        <begin position="192"/>
        <end position="212"/>
    </location>
</feature>
<dbReference type="AlphaFoldDB" id="A0A6V7RMH6"/>
<dbReference type="PROSITE" id="PS50850">
    <property type="entry name" value="MFS"/>
    <property type="match status" value="1"/>
</dbReference>
<dbReference type="EMBL" id="CAJEWD010000008">
    <property type="protein sequence ID" value="CAD2079594.1"/>
    <property type="molecule type" value="Genomic_DNA"/>
</dbReference>
<gene>
    <name evidence="9" type="ORF">JEODO184_01715</name>
</gene>
<name>A0A6V7RMH6_9STAP</name>
<feature type="transmembrane region" description="Helical" evidence="7">
    <location>
        <begin position="336"/>
        <end position="357"/>
    </location>
</feature>
<feature type="transmembrane region" description="Helical" evidence="7">
    <location>
        <begin position="369"/>
        <end position="395"/>
    </location>
</feature>
<dbReference type="SUPFAM" id="SSF103473">
    <property type="entry name" value="MFS general substrate transporter"/>
    <property type="match status" value="1"/>
</dbReference>
<dbReference type="PANTHER" id="PTHR23519">
    <property type="entry name" value="AUTOPHAGY-RELATED PROTEIN 22"/>
    <property type="match status" value="1"/>
</dbReference>
<evidence type="ECO:0000256" key="3">
    <source>
        <dbReference type="ARBA" id="ARBA00022692"/>
    </source>
</evidence>
<feature type="transmembrane region" description="Helical" evidence="7">
    <location>
        <begin position="401"/>
        <end position="420"/>
    </location>
</feature>
<feature type="transmembrane region" description="Helical" evidence="7">
    <location>
        <begin position="60"/>
        <end position="80"/>
    </location>
</feature>
<dbReference type="RefSeq" id="WP_185126213.1">
    <property type="nucleotide sequence ID" value="NZ_CAJEWD010000008.1"/>
</dbReference>
<evidence type="ECO:0000256" key="6">
    <source>
        <dbReference type="ARBA" id="ARBA00023136"/>
    </source>
</evidence>
<accession>A0A6V7RMH6</accession>
<evidence type="ECO:0000313" key="9">
    <source>
        <dbReference type="EMBL" id="CAD2079594.1"/>
    </source>
</evidence>
<evidence type="ECO:0000259" key="8">
    <source>
        <dbReference type="PROSITE" id="PS50850"/>
    </source>
</evidence>
<dbReference type="Pfam" id="PF11700">
    <property type="entry name" value="ATG22"/>
    <property type="match status" value="1"/>
</dbReference>
<dbReference type="GO" id="GO:0022857">
    <property type="term" value="F:transmembrane transporter activity"/>
    <property type="evidence" value="ECO:0007669"/>
    <property type="project" value="InterPro"/>
</dbReference>
<dbReference type="InterPro" id="IPR050495">
    <property type="entry name" value="ATG22/LtaA_families"/>
</dbReference>
<evidence type="ECO:0000256" key="5">
    <source>
        <dbReference type="ARBA" id="ARBA00023055"/>
    </source>
</evidence>
<comment type="caution">
    <text evidence="9">The sequence shown here is derived from an EMBL/GenBank/DDBJ whole genome shotgun (WGS) entry which is preliminary data.</text>
</comment>
<evidence type="ECO:0000256" key="2">
    <source>
        <dbReference type="ARBA" id="ARBA00022448"/>
    </source>
</evidence>
<evidence type="ECO:0000313" key="10">
    <source>
        <dbReference type="Proteomes" id="UP000589351"/>
    </source>
</evidence>